<gene>
    <name evidence="1" type="ORF">EMEDMD4_980004</name>
</gene>
<organism evidence="1">
    <name type="scientific">Sinorhizobium medicae</name>
    <dbReference type="NCBI Taxonomy" id="110321"/>
    <lineage>
        <taxon>Bacteria</taxon>
        <taxon>Pseudomonadati</taxon>
        <taxon>Pseudomonadota</taxon>
        <taxon>Alphaproteobacteria</taxon>
        <taxon>Hyphomicrobiales</taxon>
        <taxon>Rhizobiaceae</taxon>
        <taxon>Sinorhizobium/Ensifer group</taxon>
        <taxon>Sinorhizobium</taxon>
    </lineage>
</organism>
<dbReference type="AlphaFoldDB" id="A0A508XCI2"/>
<name>A0A508XCI2_9HYPH</name>
<protein>
    <submittedName>
        <fullName evidence="1">Uncharacterized protein</fullName>
    </submittedName>
</protein>
<proteinExistence type="predicted"/>
<dbReference type="Proteomes" id="UP000507954">
    <property type="component" value="Unassembled WGS sequence"/>
</dbReference>
<dbReference type="EMBL" id="CABFNB010000170">
    <property type="protein sequence ID" value="VTZ66134.1"/>
    <property type="molecule type" value="Genomic_DNA"/>
</dbReference>
<evidence type="ECO:0000313" key="1">
    <source>
        <dbReference type="EMBL" id="VTZ66134.1"/>
    </source>
</evidence>
<accession>A0A508XCI2</accession>
<reference evidence="1" key="1">
    <citation type="submission" date="2019-06" db="EMBL/GenBank/DDBJ databases">
        <authorList>
            <person name="Le Quere A."/>
            <person name="Colella S."/>
        </authorList>
    </citation>
    <scope>NUCLEOTIDE SEQUENCE</scope>
    <source>
        <strain evidence="1">EmedicaeMD41</strain>
    </source>
</reference>
<sequence>MAQCGNDVLKTSDDAEFSHILPQKDNLVTSEASSRALAKASEDPALYMRDTRRLAGRLLC</sequence>